<dbReference type="NCBIfam" id="TIGR02523">
    <property type="entry name" value="type_IV_pilV"/>
    <property type="match status" value="1"/>
</dbReference>
<evidence type="ECO:0000313" key="2">
    <source>
        <dbReference type="EMBL" id="TLF49572.1"/>
    </source>
</evidence>
<accession>A0A5R8MFX9</accession>
<dbReference type="InterPro" id="IPR013362">
    <property type="entry name" value="Pilus_4_PilV"/>
</dbReference>
<dbReference type="OrthoDB" id="6194160at2"/>
<name>A0A5R8MFX9_9GAMM</name>
<dbReference type="EMBL" id="VBUI01000016">
    <property type="protein sequence ID" value="TLF49572.1"/>
    <property type="molecule type" value="Genomic_DNA"/>
</dbReference>
<gene>
    <name evidence="2" type="primary">pilV</name>
    <name evidence="2" type="ORF">FEI13_11535</name>
</gene>
<dbReference type="PROSITE" id="PS00409">
    <property type="entry name" value="PROKAR_NTER_METHYL"/>
    <property type="match status" value="1"/>
</dbReference>
<feature type="transmembrane region" description="Helical" evidence="1">
    <location>
        <begin position="12"/>
        <end position="32"/>
    </location>
</feature>
<evidence type="ECO:0000256" key="1">
    <source>
        <dbReference type="SAM" id="Phobius"/>
    </source>
</evidence>
<dbReference type="AlphaFoldDB" id="A0A5R8MFX9"/>
<dbReference type="Pfam" id="PF07963">
    <property type="entry name" value="N_methyl"/>
    <property type="match status" value="1"/>
</dbReference>
<dbReference type="RefSeq" id="WP_138181666.1">
    <property type="nucleotide sequence ID" value="NZ_VBUI01000016.1"/>
</dbReference>
<keyword evidence="1" id="KW-1133">Transmembrane helix</keyword>
<sequence length="147" mass="15783">MTKSEWSSQGFTLIEALVALLVLSIGMLGVAAMQLKSLQGAHAAYQRSIGSLAAQDAQERLWAQLADGGSCPQWSEAKKKDGNVPSWDDAWGGYLLSFSASSSVSPPDSQANPDCEFSITVDWDDGRFDGEDFSGFSYSVRLPRSAP</sequence>
<evidence type="ECO:0000313" key="3">
    <source>
        <dbReference type="Proteomes" id="UP000306973"/>
    </source>
</evidence>
<comment type="caution">
    <text evidence="2">The sequence shown here is derived from an EMBL/GenBank/DDBJ whole genome shotgun (WGS) entry which is preliminary data.</text>
</comment>
<keyword evidence="3" id="KW-1185">Reference proteome</keyword>
<keyword evidence="1" id="KW-0472">Membrane</keyword>
<organism evidence="2 3">
    <name type="scientific">Halomonas urmiana</name>
    <dbReference type="NCBI Taxonomy" id="490901"/>
    <lineage>
        <taxon>Bacteria</taxon>
        <taxon>Pseudomonadati</taxon>
        <taxon>Pseudomonadota</taxon>
        <taxon>Gammaproteobacteria</taxon>
        <taxon>Oceanospirillales</taxon>
        <taxon>Halomonadaceae</taxon>
        <taxon>Halomonas</taxon>
    </lineage>
</organism>
<protein>
    <submittedName>
        <fullName evidence="2">Type IV pilus modification protein PilV</fullName>
    </submittedName>
</protein>
<dbReference type="NCBIfam" id="TIGR02532">
    <property type="entry name" value="IV_pilin_GFxxxE"/>
    <property type="match status" value="1"/>
</dbReference>
<dbReference type="Proteomes" id="UP000306973">
    <property type="component" value="Unassembled WGS sequence"/>
</dbReference>
<dbReference type="InterPro" id="IPR012902">
    <property type="entry name" value="N_methyl_site"/>
</dbReference>
<reference evidence="2 3" key="1">
    <citation type="journal article" date="2007" name="Int. J. Syst. Evol. Microbiol.">
        <title>Halomonas saccharevitans sp. nov., Halomonas arcis sp. nov. and Halomonas subterranea sp. nov., halophilic bacteria isolated from hypersaline environments of China.</title>
        <authorList>
            <person name="Xu X.W."/>
            <person name="Wu Y.H."/>
            <person name="Zhou Z."/>
            <person name="Wang C.S."/>
            <person name="Zhou Y.G."/>
            <person name="Zhang H.B."/>
            <person name="Wang Y."/>
            <person name="Wu M."/>
        </authorList>
    </citation>
    <scope>NUCLEOTIDE SEQUENCE [LARGE SCALE GENOMIC DNA]</scope>
    <source>
        <strain evidence="2 3">TBZ3</strain>
    </source>
</reference>
<keyword evidence="1" id="KW-0812">Transmembrane</keyword>
<proteinExistence type="predicted"/>